<comment type="similarity">
    <text evidence="2">Belongs to the binding-protein-dependent transport system permease family. MalFG subfamily.</text>
</comment>
<dbReference type="RefSeq" id="WP_045669005.1">
    <property type="nucleotide sequence ID" value="NZ_CP011058.1"/>
</dbReference>
<dbReference type="HOGENOM" id="CLU_016047_1_2_9"/>
<dbReference type="PATRIC" id="fig|1126833.4.peg.367"/>
<dbReference type="Proteomes" id="UP000032633">
    <property type="component" value="Chromosome"/>
</dbReference>
<evidence type="ECO:0000256" key="3">
    <source>
        <dbReference type="ARBA" id="ARBA00022448"/>
    </source>
</evidence>
<feature type="transmembrane region" description="Helical" evidence="9">
    <location>
        <begin position="243"/>
        <end position="263"/>
    </location>
</feature>
<feature type="transmembrane region" description="Helical" evidence="9">
    <location>
        <begin position="12"/>
        <end position="33"/>
    </location>
</feature>
<dbReference type="InterPro" id="IPR050901">
    <property type="entry name" value="BP-dep_ABC_trans_perm"/>
</dbReference>
<dbReference type="PROSITE" id="PS50928">
    <property type="entry name" value="ABC_TM1"/>
    <property type="match status" value="1"/>
</dbReference>
<dbReference type="InterPro" id="IPR035906">
    <property type="entry name" value="MetI-like_sf"/>
</dbReference>
<keyword evidence="6 9" id="KW-0812">Transmembrane</keyword>
<evidence type="ECO:0000256" key="8">
    <source>
        <dbReference type="ARBA" id="ARBA00023136"/>
    </source>
</evidence>
<feature type="domain" description="ABC transmembrane type-1" evidence="10">
    <location>
        <begin position="73"/>
        <end position="264"/>
    </location>
</feature>
<evidence type="ECO:0000313" key="12">
    <source>
        <dbReference type="Proteomes" id="UP000032633"/>
    </source>
</evidence>
<keyword evidence="7 9" id="KW-1133">Transmembrane helix</keyword>
<dbReference type="Pfam" id="PF00528">
    <property type="entry name" value="BPD_transp_1"/>
    <property type="match status" value="1"/>
</dbReference>
<evidence type="ECO:0000256" key="7">
    <source>
        <dbReference type="ARBA" id="ARBA00022989"/>
    </source>
</evidence>
<organism evidence="11 12">
    <name type="scientific">Paenibacillus beijingensis</name>
    <dbReference type="NCBI Taxonomy" id="1126833"/>
    <lineage>
        <taxon>Bacteria</taxon>
        <taxon>Bacillati</taxon>
        <taxon>Bacillota</taxon>
        <taxon>Bacilli</taxon>
        <taxon>Bacillales</taxon>
        <taxon>Paenibacillaceae</taxon>
        <taxon>Paenibacillus</taxon>
    </lineage>
</organism>
<dbReference type="PANTHER" id="PTHR32243:SF50">
    <property type="entry name" value="MALTOSE_MALTODEXTRIN TRANSPORT SYSTEM PERMEASE PROTEIN MALG"/>
    <property type="match status" value="1"/>
</dbReference>
<keyword evidence="5" id="KW-0762">Sugar transport</keyword>
<sequence>MKNKVVSRLGTGSKVIVLGVWLLFMIFPLYWMIITSLKPKNEIFKFPLEYFPKHLSFENYANIFKISKFHVYIGNSLLVSLLSALIVLVVAILSSYVLARFTFRGNKQVMTGFFLTQMIPMFIGFGPLYSMMSSMGLLNKQGALVLIYSVLLIPFCTLMLKGFFQRIPASLEEAAMIDGCSRLSALFRIILPVMKPGISATFIFAFVQNWNELFLSIMFIDREEAKTIPVAMNSFITKFDIDWGSMSAATVLSIIPTVILFALCQRLIVQGLTDGAVKG</sequence>
<keyword evidence="4" id="KW-1003">Cell membrane</keyword>
<evidence type="ECO:0000313" key="11">
    <source>
        <dbReference type="EMBL" id="AJY73570.1"/>
    </source>
</evidence>
<keyword evidence="3 9" id="KW-0813">Transport</keyword>
<gene>
    <name evidence="11" type="ORF">VN24_01655</name>
</gene>
<proteinExistence type="inferred from homology"/>
<evidence type="ECO:0000256" key="6">
    <source>
        <dbReference type="ARBA" id="ARBA00022692"/>
    </source>
</evidence>
<evidence type="ECO:0000256" key="4">
    <source>
        <dbReference type="ARBA" id="ARBA00022475"/>
    </source>
</evidence>
<evidence type="ECO:0000256" key="9">
    <source>
        <dbReference type="RuleBase" id="RU363032"/>
    </source>
</evidence>
<protein>
    <submittedName>
        <fullName evidence="11">Sugar ABC transporter permease</fullName>
    </submittedName>
</protein>
<feature type="transmembrane region" description="Helical" evidence="9">
    <location>
        <begin position="185"/>
        <end position="207"/>
    </location>
</feature>
<evidence type="ECO:0000256" key="5">
    <source>
        <dbReference type="ARBA" id="ARBA00022597"/>
    </source>
</evidence>
<keyword evidence="8 9" id="KW-0472">Membrane</keyword>
<reference evidence="12" key="2">
    <citation type="submission" date="2015-03" db="EMBL/GenBank/DDBJ databases">
        <title>Genome sequence of Paenibacillus beijingensis strain DSM 24997T.</title>
        <authorList>
            <person name="Kwak Y."/>
            <person name="Shin J.-H."/>
        </authorList>
    </citation>
    <scope>NUCLEOTIDE SEQUENCE [LARGE SCALE GENOMIC DNA]</scope>
    <source>
        <strain evidence="12">DSM 24997</strain>
    </source>
</reference>
<comment type="subcellular location">
    <subcellularLocation>
        <location evidence="1 9">Cell membrane</location>
        <topology evidence="1 9">Multi-pass membrane protein</topology>
    </subcellularLocation>
</comment>
<dbReference type="CDD" id="cd06261">
    <property type="entry name" value="TM_PBP2"/>
    <property type="match status" value="1"/>
</dbReference>
<dbReference type="EMBL" id="CP011058">
    <property type="protein sequence ID" value="AJY73570.1"/>
    <property type="molecule type" value="Genomic_DNA"/>
</dbReference>
<feature type="transmembrane region" description="Helical" evidence="9">
    <location>
        <begin position="77"/>
        <end position="99"/>
    </location>
</feature>
<dbReference type="PANTHER" id="PTHR32243">
    <property type="entry name" value="MALTOSE TRANSPORT SYSTEM PERMEASE-RELATED"/>
    <property type="match status" value="1"/>
</dbReference>
<evidence type="ECO:0000256" key="1">
    <source>
        <dbReference type="ARBA" id="ARBA00004651"/>
    </source>
</evidence>
<dbReference type="GO" id="GO:0005886">
    <property type="term" value="C:plasma membrane"/>
    <property type="evidence" value="ECO:0007669"/>
    <property type="project" value="UniProtKB-SubCell"/>
</dbReference>
<evidence type="ECO:0000259" key="10">
    <source>
        <dbReference type="PROSITE" id="PS50928"/>
    </source>
</evidence>
<dbReference type="OrthoDB" id="9810086at2"/>
<dbReference type="KEGG" id="pbj:VN24_01655"/>
<dbReference type="GO" id="GO:0055085">
    <property type="term" value="P:transmembrane transport"/>
    <property type="evidence" value="ECO:0007669"/>
    <property type="project" value="InterPro"/>
</dbReference>
<accession>A0A0D5NEH9</accession>
<dbReference type="AlphaFoldDB" id="A0A0D5NEH9"/>
<evidence type="ECO:0000256" key="2">
    <source>
        <dbReference type="ARBA" id="ARBA00009047"/>
    </source>
</evidence>
<dbReference type="STRING" id="1126833.VN24_01655"/>
<dbReference type="Gene3D" id="1.10.3720.10">
    <property type="entry name" value="MetI-like"/>
    <property type="match status" value="1"/>
</dbReference>
<feature type="transmembrane region" description="Helical" evidence="9">
    <location>
        <begin position="143"/>
        <end position="164"/>
    </location>
</feature>
<keyword evidence="12" id="KW-1185">Reference proteome</keyword>
<dbReference type="SUPFAM" id="SSF161098">
    <property type="entry name" value="MetI-like"/>
    <property type="match status" value="1"/>
</dbReference>
<reference evidence="11 12" key="1">
    <citation type="journal article" date="2015" name="J. Biotechnol.">
        <title>Complete genome sequence of Paenibacillus beijingensis 7188(T) (=DSM 24997(T)), a novel rhizobacterium from jujube garden soil.</title>
        <authorList>
            <person name="Kwak Y."/>
            <person name="Shin J.H."/>
        </authorList>
    </citation>
    <scope>NUCLEOTIDE SEQUENCE [LARGE SCALE GENOMIC DNA]</scope>
    <source>
        <strain evidence="11 12">DSM 24997</strain>
    </source>
</reference>
<feature type="transmembrane region" description="Helical" evidence="9">
    <location>
        <begin position="111"/>
        <end position="131"/>
    </location>
</feature>
<dbReference type="InterPro" id="IPR000515">
    <property type="entry name" value="MetI-like"/>
</dbReference>
<name>A0A0D5NEH9_9BACL</name>